<feature type="domain" description="B12-binding" evidence="4">
    <location>
        <begin position="419"/>
        <end position="544"/>
    </location>
</feature>
<dbReference type="CDD" id="cd03465">
    <property type="entry name" value="URO-D_like"/>
    <property type="match status" value="1"/>
</dbReference>
<dbReference type="Gene3D" id="3.20.20.210">
    <property type="match status" value="1"/>
</dbReference>
<dbReference type="Proteomes" id="UP000192569">
    <property type="component" value="Chromosome I"/>
</dbReference>
<dbReference type="FunFam" id="3.40.50.280:FF:000003">
    <property type="entry name" value="Dimethylamine methyltransferase corrinoid protein"/>
    <property type="match status" value="1"/>
</dbReference>
<keyword evidence="6" id="KW-0489">Methyltransferase</keyword>
<dbReference type="Gene3D" id="1.10.1240.10">
    <property type="entry name" value="Methionine synthase domain"/>
    <property type="match status" value="1"/>
</dbReference>
<keyword evidence="7" id="KW-1185">Reference proteome</keyword>
<dbReference type="PANTHER" id="PTHR47099:SF1">
    <property type="entry name" value="METHYLCOBAMIDE:COM METHYLTRANSFERASE MTBA"/>
    <property type="match status" value="1"/>
</dbReference>
<keyword evidence="2" id="KW-0479">Metal-binding</keyword>
<dbReference type="InterPro" id="IPR000257">
    <property type="entry name" value="Uroporphyrinogen_deCOase"/>
</dbReference>
<dbReference type="OrthoDB" id="9780425at2"/>
<dbReference type="STRING" id="698762.SAMN00808754_2844"/>
<dbReference type="SUPFAM" id="SSF47644">
    <property type="entry name" value="Methionine synthase domain"/>
    <property type="match status" value="1"/>
</dbReference>
<dbReference type="InterPro" id="IPR036724">
    <property type="entry name" value="Cobalamin-bd_sf"/>
</dbReference>
<dbReference type="GO" id="GO:0031419">
    <property type="term" value="F:cobalamin binding"/>
    <property type="evidence" value="ECO:0007669"/>
    <property type="project" value="InterPro"/>
</dbReference>
<dbReference type="EMBL" id="LT838272">
    <property type="protein sequence ID" value="SMB99308.1"/>
    <property type="molecule type" value="Genomic_DNA"/>
</dbReference>
<evidence type="ECO:0000313" key="6">
    <source>
        <dbReference type="EMBL" id="SMB99308.1"/>
    </source>
</evidence>
<dbReference type="Gene3D" id="3.40.50.280">
    <property type="entry name" value="Cobalamin-binding domain"/>
    <property type="match status" value="1"/>
</dbReference>
<proteinExistence type="inferred from homology"/>
<feature type="domain" description="B12-binding N-terminal" evidence="5">
    <location>
        <begin position="325"/>
        <end position="419"/>
    </location>
</feature>
<dbReference type="GO" id="GO:0032259">
    <property type="term" value="P:methylation"/>
    <property type="evidence" value="ECO:0007669"/>
    <property type="project" value="UniProtKB-KW"/>
</dbReference>
<dbReference type="PANTHER" id="PTHR47099">
    <property type="entry name" value="METHYLCOBAMIDE:COM METHYLTRANSFERASE MTBA"/>
    <property type="match status" value="1"/>
</dbReference>
<dbReference type="InterPro" id="IPR038071">
    <property type="entry name" value="UROD/MetE-like_sf"/>
</dbReference>
<accession>A0A1W1W130</accession>
<comment type="similarity">
    <text evidence="1">Belongs to the methylamine corrinoid protein family.</text>
</comment>
<evidence type="ECO:0000259" key="4">
    <source>
        <dbReference type="PROSITE" id="PS51332"/>
    </source>
</evidence>
<evidence type="ECO:0000313" key="7">
    <source>
        <dbReference type="Proteomes" id="UP000192569"/>
    </source>
</evidence>
<dbReference type="GO" id="GO:0004853">
    <property type="term" value="F:uroporphyrinogen decarboxylase activity"/>
    <property type="evidence" value="ECO:0007669"/>
    <property type="project" value="InterPro"/>
</dbReference>
<dbReference type="InterPro" id="IPR052024">
    <property type="entry name" value="Methanogen_methyltrans"/>
</dbReference>
<dbReference type="Pfam" id="PF02310">
    <property type="entry name" value="B12-binding"/>
    <property type="match status" value="1"/>
</dbReference>
<dbReference type="SUPFAM" id="SSF52242">
    <property type="entry name" value="Cobalamin (vitamin B12)-binding domain"/>
    <property type="match status" value="1"/>
</dbReference>
<dbReference type="PROSITE" id="PS51337">
    <property type="entry name" value="B12_BINDING_NTER"/>
    <property type="match status" value="1"/>
</dbReference>
<evidence type="ECO:0000256" key="1">
    <source>
        <dbReference type="ARBA" id="ARBA00010854"/>
    </source>
</evidence>
<dbReference type="InterPro" id="IPR006158">
    <property type="entry name" value="Cobalamin-bd"/>
</dbReference>
<dbReference type="RefSeq" id="WP_157109975.1">
    <property type="nucleotide sequence ID" value="NZ_LT838272.1"/>
</dbReference>
<dbReference type="PROSITE" id="PS51332">
    <property type="entry name" value="B12_BINDING"/>
    <property type="match status" value="1"/>
</dbReference>
<reference evidence="6 7" key="1">
    <citation type="submission" date="2017-04" db="EMBL/GenBank/DDBJ databases">
        <authorList>
            <person name="Afonso C.L."/>
            <person name="Miller P.J."/>
            <person name="Scott M.A."/>
            <person name="Spackman E."/>
            <person name="Goraichik I."/>
            <person name="Dimitrov K.M."/>
            <person name="Suarez D.L."/>
            <person name="Swayne D.E."/>
        </authorList>
    </citation>
    <scope>NUCLEOTIDE SEQUENCE [LARGE SCALE GENOMIC DNA]</scope>
    <source>
        <strain evidence="6 7">ToBE</strain>
    </source>
</reference>
<sequence>MRLIDLVEKSERRLVFYIGSFPGAALMGVSLKEVYFSPLLLAETACYLAEQFQPDFIRPITDLVVEAEALGLKTRYSDESAPILEEHPIASLTDLGKLKIPDPYCDGRLPVNIEAIRLIKKKTEKMVIGSLTGPFTLAGALSGPTNVILKAVTDPYFLHSLLTFTTQVLKRYGEALLGAGADILWISEPLGSLLSPAQFWQFSGQYIREIFLYLPAMNILHICGDTTYMIKELVATGAQGLSLDTAVNLVGIAREVPENVVLIGNIDPVGVMLEGTPEQVENVTKNLLLSMQSINNFILSTGCTLPLNVPPENIRVFVTTAKSFPRLSPSHSKLLGSLQEVILKGDKEKVLDLVKQGLNIGLDAMAILHGALIPGVNRAGELYQQQAIFIPELLLITQAMYAGLEIIKPILLKDNSATRGRIVLGTVQGDLHDIGKNLVGLMLAANAYEVIDLGKDVSPSQFLEAAQKYRPDIIGLSALTTTTMKSMEKTVQVLKKEKLDKVKIIVGGAPVSEEFARKIGADAYASDALGAVNEVARLLRKKGN</sequence>
<evidence type="ECO:0000256" key="2">
    <source>
        <dbReference type="ARBA" id="ARBA00022723"/>
    </source>
</evidence>
<dbReference type="Pfam" id="PF01208">
    <property type="entry name" value="URO-D"/>
    <property type="match status" value="1"/>
</dbReference>
<dbReference type="GO" id="GO:0046872">
    <property type="term" value="F:metal ion binding"/>
    <property type="evidence" value="ECO:0007669"/>
    <property type="project" value="UniProtKB-KW"/>
</dbReference>
<dbReference type="InterPro" id="IPR003759">
    <property type="entry name" value="Cbl-bd_cap"/>
</dbReference>
<evidence type="ECO:0000256" key="3">
    <source>
        <dbReference type="ARBA" id="ARBA00023285"/>
    </source>
</evidence>
<dbReference type="CDD" id="cd02070">
    <property type="entry name" value="corrinoid_protein_B12-BD"/>
    <property type="match status" value="1"/>
</dbReference>
<dbReference type="Pfam" id="PF02607">
    <property type="entry name" value="B12-binding_2"/>
    <property type="match status" value="1"/>
</dbReference>
<dbReference type="SMART" id="SM01018">
    <property type="entry name" value="B12-binding_2"/>
    <property type="match status" value="1"/>
</dbReference>
<dbReference type="AlphaFoldDB" id="A0A1W1W130"/>
<dbReference type="GO" id="GO:0006779">
    <property type="term" value="P:porphyrin-containing compound biosynthetic process"/>
    <property type="evidence" value="ECO:0007669"/>
    <property type="project" value="InterPro"/>
</dbReference>
<name>A0A1W1W130_9FIRM</name>
<dbReference type="GO" id="GO:0008168">
    <property type="term" value="F:methyltransferase activity"/>
    <property type="evidence" value="ECO:0007669"/>
    <property type="project" value="UniProtKB-KW"/>
</dbReference>
<dbReference type="InterPro" id="IPR036594">
    <property type="entry name" value="Meth_synthase_dom"/>
</dbReference>
<dbReference type="SUPFAM" id="SSF51726">
    <property type="entry name" value="UROD/MetE-like"/>
    <property type="match status" value="1"/>
</dbReference>
<evidence type="ECO:0000259" key="5">
    <source>
        <dbReference type="PROSITE" id="PS51337"/>
    </source>
</evidence>
<gene>
    <name evidence="6" type="ORF">SAMN00808754_2844</name>
</gene>
<keyword evidence="3" id="KW-0170">Cobalt</keyword>
<organism evidence="6 7">
    <name type="scientific">Thermanaeromonas toyohensis ToBE</name>
    <dbReference type="NCBI Taxonomy" id="698762"/>
    <lineage>
        <taxon>Bacteria</taxon>
        <taxon>Bacillati</taxon>
        <taxon>Bacillota</taxon>
        <taxon>Clostridia</taxon>
        <taxon>Neomoorellales</taxon>
        <taxon>Neomoorellaceae</taxon>
        <taxon>Thermanaeromonas</taxon>
    </lineage>
</organism>
<keyword evidence="6" id="KW-0808">Transferase</keyword>
<protein>
    <submittedName>
        <fullName evidence="6">Methyltransferase, MtaA/CmuA family</fullName>
    </submittedName>
</protein>